<dbReference type="OrthoDB" id="2593732at2759"/>
<evidence type="ECO:0000313" key="9">
    <source>
        <dbReference type="EMBL" id="OJJ96267.1"/>
    </source>
</evidence>
<dbReference type="GO" id="GO:0000981">
    <property type="term" value="F:DNA-binding transcription factor activity, RNA polymerase II-specific"/>
    <property type="evidence" value="ECO:0007669"/>
    <property type="project" value="InterPro"/>
</dbReference>
<evidence type="ECO:0000256" key="7">
    <source>
        <dbReference type="SAM" id="MobiDB-lite"/>
    </source>
</evidence>
<keyword evidence="4" id="KW-0804">Transcription</keyword>
<dbReference type="SMART" id="SM00066">
    <property type="entry name" value="GAL4"/>
    <property type="match status" value="1"/>
</dbReference>
<dbReference type="PROSITE" id="PS00463">
    <property type="entry name" value="ZN2_CY6_FUNGAL_1"/>
    <property type="match status" value="1"/>
</dbReference>
<keyword evidence="1" id="KW-0479">Metal-binding</keyword>
<dbReference type="CDD" id="cd12148">
    <property type="entry name" value="fungal_TF_MHR"/>
    <property type="match status" value="1"/>
</dbReference>
<evidence type="ECO:0000256" key="5">
    <source>
        <dbReference type="ARBA" id="ARBA00023242"/>
    </source>
</evidence>
<dbReference type="GO" id="GO:0008270">
    <property type="term" value="F:zinc ion binding"/>
    <property type="evidence" value="ECO:0007669"/>
    <property type="project" value="InterPro"/>
</dbReference>
<dbReference type="InterPro" id="IPR001138">
    <property type="entry name" value="Zn2Cys6_DnaBD"/>
</dbReference>
<dbReference type="Proteomes" id="UP000184546">
    <property type="component" value="Unassembled WGS sequence"/>
</dbReference>
<accession>A0A1L9WJD6</accession>
<dbReference type="InterPro" id="IPR007219">
    <property type="entry name" value="XnlR_reg_dom"/>
</dbReference>
<dbReference type="SUPFAM" id="SSF57701">
    <property type="entry name" value="Zn2/Cys6 DNA-binding domain"/>
    <property type="match status" value="1"/>
</dbReference>
<keyword evidence="5" id="KW-0539">Nucleus</keyword>
<evidence type="ECO:0000256" key="3">
    <source>
        <dbReference type="ARBA" id="ARBA00023125"/>
    </source>
</evidence>
<dbReference type="PANTHER" id="PTHR47256">
    <property type="entry name" value="ZN(II)2CYS6 TRANSCRIPTION FACTOR (EUROFUNG)-RELATED"/>
    <property type="match status" value="1"/>
</dbReference>
<organism evidence="9 10">
    <name type="scientific">Aspergillus aculeatus (strain ATCC 16872 / CBS 172.66 / WB 5094)</name>
    <dbReference type="NCBI Taxonomy" id="690307"/>
    <lineage>
        <taxon>Eukaryota</taxon>
        <taxon>Fungi</taxon>
        <taxon>Dikarya</taxon>
        <taxon>Ascomycota</taxon>
        <taxon>Pezizomycotina</taxon>
        <taxon>Eurotiomycetes</taxon>
        <taxon>Eurotiomycetidae</taxon>
        <taxon>Eurotiales</taxon>
        <taxon>Aspergillaceae</taxon>
        <taxon>Aspergillus</taxon>
        <taxon>Aspergillus subgen. Circumdati</taxon>
    </lineage>
</organism>
<evidence type="ECO:0000256" key="4">
    <source>
        <dbReference type="ARBA" id="ARBA00023163"/>
    </source>
</evidence>
<gene>
    <name evidence="9" type="ORF">ASPACDRAFT_34704</name>
</gene>
<name>A0A1L9WJD6_ASPA1</name>
<feature type="domain" description="Zn(2)-C6 fungal-type" evidence="8">
    <location>
        <begin position="37"/>
        <end position="66"/>
    </location>
</feature>
<evidence type="ECO:0000313" key="10">
    <source>
        <dbReference type="Proteomes" id="UP000184546"/>
    </source>
</evidence>
<dbReference type="CDD" id="cd00067">
    <property type="entry name" value="GAL4"/>
    <property type="match status" value="1"/>
</dbReference>
<dbReference type="GO" id="GO:0009893">
    <property type="term" value="P:positive regulation of metabolic process"/>
    <property type="evidence" value="ECO:0007669"/>
    <property type="project" value="UniProtKB-ARBA"/>
</dbReference>
<evidence type="ECO:0000256" key="1">
    <source>
        <dbReference type="ARBA" id="ARBA00022723"/>
    </source>
</evidence>
<dbReference type="GO" id="GO:0003677">
    <property type="term" value="F:DNA binding"/>
    <property type="evidence" value="ECO:0007669"/>
    <property type="project" value="UniProtKB-KW"/>
</dbReference>
<dbReference type="STRING" id="690307.A0A1L9WJD6"/>
<evidence type="ECO:0000256" key="6">
    <source>
        <dbReference type="SAM" id="Coils"/>
    </source>
</evidence>
<dbReference type="VEuPathDB" id="FungiDB:ASPACDRAFT_34704"/>
<dbReference type="EMBL" id="KV878986">
    <property type="protein sequence ID" value="OJJ96267.1"/>
    <property type="molecule type" value="Genomic_DNA"/>
</dbReference>
<keyword evidence="6" id="KW-0175">Coiled coil</keyword>
<proteinExistence type="predicted"/>
<feature type="coiled-coil region" evidence="6">
    <location>
        <begin position="78"/>
        <end position="105"/>
    </location>
</feature>
<evidence type="ECO:0000259" key="8">
    <source>
        <dbReference type="PROSITE" id="PS50048"/>
    </source>
</evidence>
<dbReference type="InterPro" id="IPR053187">
    <property type="entry name" value="Notoamide_regulator"/>
</dbReference>
<dbReference type="PROSITE" id="PS50048">
    <property type="entry name" value="ZN2_CY6_FUNGAL_2"/>
    <property type="match status" value="1"/>
</dbReference>
<keyword evidence="2" id="KW-0805">Transcription regulation</keyword>
<dbReference type="Pfam" id="PF04082">
    <property type="entry name" value="Fungal_trans"/>
    <property type="match status" value="1"/>
</dbReference>
<dbReference type="PANTHER" id="PTHR47256:SF4">
    <property type="entry name" value="ZN(II)2CYS6 TRANSCRIPTION FACTOR (EUROFUNG)"/>
    <property type="match status" value="1"/>
</dbReference>
<protein>
    <recommendedName>
        <fullName evidence="8">Zn(2)-C6 fungal-type domain-containing protein</fullName>
    </recommendedName>
</protein>
<evidence type="ECO:0000256" key="2">
    <source>
        <dbReference type="ARBA" id="ARBA00023015"/>
    </source>
</evidence>
<reference evidence="10" key="1">
    <citation type="journal article" date="2017" name="Genome Biol.">
        <title>Comparative genomics reveals high biological diversity and specific adaptations in the industrially and medically important fungal genus Aspergillus.</title>
        <authorList>
            <person name="de Vries R.P."/>
            <person name="Riley R."/>
            <person name="Wiebenga A."/>
            <person name="Aguilar-Osorio G."/>
            <person name="Amillis S."/>
            <person name="Uchima C.A."/>
            <person name="Anderluh G."/>
            <person name="Asadollahi M."/>
            <person name="Askin M."/>
            <person name="Barry K."/>
            <person name="Battaglia E."/>
            <person name="Bayram O."/>
            <person name="Benocci T."/>
            <person name="Braus-Stromeyer S.A."/>
            <person name="Caldana C."/>
            <person name="Canovas D."/>
            <person name="Cerqueira G.C."/>
            <person name="Chen F."/>
            <person name="Chen W."/>
            <person name="Choi C."/>
            <person name="Clum A."/>
            <person name="Dos Santos R.A."/>
            <person name="Damasio A.R."/>
            <person name="Diallinas G."/>
            <person name="Emri T."/>
            <person name="Fekete E."/>
            <person name="Flipphi M."/>
            <person name="Freyberg S."/>
            <person name="Gallo A."/>
            <person name="Gournas C."/>
            <person name="Habgood R."/>
            <person name="Hainaut M."/>
            <person name="Harispe M.L."/>
            <person name="Henrissat B."/>
            <person name="Hilden K.S."/>
            <person name="Hope R."/>
            <person name="Hossain A."/>
            <person name="Karabika E."/>
            <person name="Karaffa L."/>
            <person name="Karanyi Z."/>
            <person name="Krasevec N."/>
            <person name="Kuo A."/>
            <person name="Kusch H."/>
            <person name="LaButti K."/>
            <person name="Lagendijk E.L."/>
            <person name="Lapidus A."/>
            <person name="Levasseur A."/>
            <person name="Lindquist E."/>
            <person name="Lipzen A."/>
            <person name="Logrieco A.F."/>
            <person name="MacCabe A."/>
            <person name="Maekelae M.R."/>
            <person name="Malavazi I."/>
            <person name="Melin P."/>
            <person name="Meyer V."/>
            <person name="Mielnichuk N."/>
            <person name="Miskei M."/>
            <person name="Molnar A.P."/>
            <person name="Mule G."/>
            <person name="Ngan C.Y."/>
            <person name="Orejas M."/>
            <person name="Orosz E."/>
            <person name="Ouedraogo J.P."/>
            <person name="Overkamp K.M."/>
            <person name="Park H.-S."/>
            <person name="Perrone G."/>
            <person name="Piumi F."/>
            <person name="Punt P.J."/>
            <person name="Ram A.F."/>
            <person name="Ramon A."/>
            <person name="Rauscher S."/>
            <person name="Record E."/>
            <person name="Riano-Pachon D.M."/>
            <person name="Robert V."/>
            <person name="Roehrig J."/>
            <person name="Ruller R."/>
            <person name="Salamov A."/>
            <person name="Salih N.S."/>
            <person name="Samson R.A."/>
            <person name="Sandor E."/>
            <person name="Sanguinetti M."/>
            <person name="Schuetze T."/>
            <person name="Sepcic K."/>
            <person name="Shelest E."/>
            <person name="Sherlock G."/>
            <person name="Sophianopoulou V."/>
            <person name="Squina F.M."/>
            <person name="Sun H."/>
            <person name="Susca A."/>
            <person name="Todd R.B."/>
            <person name="Tsang A."/>
            <person name="Unkles S.E."/>
            <person name="van de Wiele N."/>
            <person name="van Rossen-Uffink D."/>
            <person name="Oliveira J.V."/>
            <person name="Vesth T.C."/>
            <person name="Visser J."/>
            <person name="Yu J.-H."/>
            <person name="Zhou M."/>
            <person name="Andersen M.R."/>
            <person name="Archer D.B."/>
            <person name="Baker S.E."/>
            <person name="Benoit I."/>
            <person name="Brakhage A.A."/>
            <person name="Braus G.H."/>
            <person name="Fischer R."/>
            <person name="Frisvad J.C."/>
            <person name="Goldman G.H."/>
            <person name="Houbraken J."/>
            <person name="Oakley B."/>
            <person name="Pocsi I."/>
            <person name="Scazzocchio C."/>
            <person name="Seiboth B."/>
            <person name="vanKuyk P.A."/>
            <person name="Wortman J."/>
            <person name="Dyer P.S."/>
            <person name="Grigoriev I.V."/>
        </authorList>
    </citation>
    <scope>NUCLEOTIDE SEQUENCE [LARGE SCALE GENOMIC DNA]</scope>
    <source>
        <strain evidence="10">ATCC 16872 / CBS 172.66 / WB 5094</strain>
    </source>
</reference>
<dbReference type="InterPro" id="IPR036864">
    <property type="entry name" value="Zn2-C6_fun-type_DNA-bd_sf"/>
</dbReference>
<dbReference type="OMA" id="APSTIQW"/>
<dbReference type="AlphaFoldDB" id="A0A1L9WJD6"/>
<dbReference type="Gene3D" id="4.10.240.10">
    <property type="entry name" value="Zn(2)-C6 fungal-type DNA-binding domain"/>
    <property type="match status" value="1"/>
</dbReference>
<dbReference type="Pfam" id="PF00172">
    <property type="entry name" value="Zn_clus"/>
    <property type="match status" value="1"/>
</dbReference>
<sequence>MSDPQSASRSLAPAPGLPQNTKSPDNVVQGRKHKTTACTACKQKKLKCRGDPPCQHCVANGIECHVDEMADMRRKFAMKRKLERLEQAEETLTRLLETLRDSESKDLAQVLNLIRSNASFDELQLYLDKQLSGDGSEISPGLQQVRNQLTRPSEEADEVGRSARSGSRRILDVRRLADTPVYRVPAKPWTRVTDDDELVSHLVSLWLTWTYPFFDWLDKDAFIRDMQAGRLNCQFCTPFLVNAILAEASYLSDYAEVFTVPNDMFSRGDHFYEEARRLLEEEEGSASLPTIHGLLVLFIRLTLMGKDRLGWMYLDLAIRAAQEYETAHPPRSTNSESDRILEDAANRTLWGVFCMASTANVSLMKHLSIDPPRRPRISMKHGDPEDIWYPYPREVESVPGHHTCVFDRWCDLSSILITISHAFHDYERRIPRSDIATFVPAIFTQLQGWYTNLPECLQAETATVPHALSLHLLYHTTVMQIFGFMRASNDLVLDPATASHARELCLASARRITHLLGIHRAKWGIDRMSPSTIQWWSIGLFTLMESLDSQENRNAFVELCIIARAFARRMPLAKGILRMIQLSASQMQVVLPEETEALFEDFETLAWKATDSRGFSSFYPHFHTVVQQGSLRQPEMDLDQFLAKWDSLSISKLNSHDHDNNHDADPPGGP</sequence>
<keyword evidence="10" id="KW-1185">Reference proteome</keyword>
<dbReference type="GeneID" id="30973879"/>
<keyword evidence="3" id="KW-0238">DNA-binding</keyword>
<feature type="region of interest" description="Disordered" evidence="7">
    <location>
        <begin position="1"/>
        <end position="31"/>
    </location>
</feature>
<dbReference type="GO" id="GO:0006351">
    <property type="term" value="P:DNA-templated transcription"/>
    <property type="evidence" value="ECO:0007669"/>
    <property type="project" value="InterPro"/>
</dbReference>
<dbReference type="RefSeq" id="XP_020052607.1">
    <property type="nucleotide sequence ID" value="XM_020200065.1"/>
</dbReference>